<proteinExistence type="predicted"/>
<gene>
    <name evidence="4" type="ORF">BDCG_05149</name>
</gene>
<keyword evidence="2" id="KW-0732">Signal</keyword>
<dbReference type="EMBL" id="EQ999977">
    <property type="protein sequence ID" value="EEQ90029.2"/>
    <property type="molecule type" value="Genomic_DNA"/>
</dbReference>
<evidence type="ECO:0000259" key="3">
    <source>
        <dbReference type="Pfam" id="PF07000"/>
    </source>
</evidence>
<evidence type="ECO:0000256" key="2">
    <source>
        <dbReference type="SAM" id="SignalP"/>
    </source>
</evidence>
<keyword evidence="5" id="KW-1185">Reference proteome</keyword>
<feature type="signal peptide" evidence="2">
    <location>
        <begin position="1"/>
        <end position="15"/>
    </location>
</feature>
<feature type="region of interest" description="Disordered" evidence="1">
    <location>
        <begin position="112"/>
        <end position="134"/>
    </location>
</feature>
<dbReference type="PANTHER" id="PTHR13379">
    <property type="entry name" value="UNCHARACTERIZED DUF1308"/>
    <property type="match status" value="1"/>
</dbReference>
<evidence type="ECO:0000313" key="5">
    <source>
        <dbReference type="Proteomes" id="UP000002039"/>
    </source>
</evidence>
<dbReference type="Pfam" id="PF07000">
    <property type="entry name" value="DUF1308"/>
    <property type="match status" value="1"/>
</dbReference>
<evidence type="ECO:0000256" key="1">
    <source>
        <dbReference type="SAM" id="MobiDB-lite"/>
    </source>
</evidence>
<reference evidence="5" key="1">
    <citation type="journal article" date="2015" name="PLoS Genet.">
        <title>The dynamic genome and transcriptome of the human fungal pathogen Blastomyces and close relative Emmonsia.</title>
        <authorList>
            <person name="Munoz J.F."/>
            <person name="Gauthier G.M."/>
            <person name="Desjardins C.A."/>
            <person name="Gallo J.E."/>
            <person name="Holder J."/>
            <person name="Sullivan T.D."/>
            <person name="Marty A.J."/>
            <person name="Carmen J.C."/>
            <person name="Chen Z."/>
            <person name="Ding L."/>
            <person name="Gujja S."/>
            <person name="Magrini V."/>
            <person name="Misas E."/>
            <person name="Mitreva M."/>
            <person name="Priest M."/>
            <person name="Saif S."/>
            <person name="Whiston E.A."/>
            <person name="Young S."/>
            <person name="Zeng Q."/>
            <person name="Goldman W.E."/>
            <person name="Mardis E.R."/>
            <person name="Taylor J.W."/>
            <person name="McEwen J.G."/>
            <person name="Clay O.K."/>
            <person name="Klein B.S."/>
            <person name="Cuomo C.A."/>
        </authorList>
    </citation>
    <scope>NUCLEOTIDE SEQUENCE [LARGE SCALE GENOMIC DNA]</scope>
    <source>
        <strain evidence="5">ER-3 / ATCC MYA-2586</strain>
    </source>
</reference>
<feature type="domain" description="DUF1308" evidence="3">
    <location>
        <begin position="402"/>
        <end position="489"/>
    </location>
</feature>
<dbReference type="Proteomes" id="UP000002039">
    <property type="component" value="Unassembled WGS sequence"/>
</dbReference>
<dbReference type="RefSeq" id="XP_045276842.1">
    <property type="nucleotide sequence ID" value="XM_045420814.1"/>
</dbReference>
<name>A0ABP2F084_AJEDR</name>
<evidence type="ECO:0000313" key="4">
    <source>
        <dbReference type="EMBL" id="EEQ90029.2"/>
    </source>
</evidence>
<protein>
    <recommendedName>
        <fullName evidence="3">DUF1308 domain-containing protein</fullName>
    </recommendedName>
</protein>
<accession>A0ABP2F084</accession>
<dbReference type="PANTHER" id="PTHR13379:SF0">
    <property type="entry name" value="UPF0415 PROTEIN C7ORF25"/>
    <property type="match status" value="1"/>
</dbReference>
<dbReference type="GeneID" id="69027201"/>
<sequence length="614" mass="67746">MYIFLFLTFIVHVHSLLSCVSVFPFINFHSSLVETEKIMMAGSVITPPQTSKGLAASLLEDCNALLSELAFLQSHLAAIGKPNAVELRQFKSFVQSELKSLKKLSELAAKTDTPIDGPLADGDGDNDGEKASQDEAEIRVLHSLRSSNLPFYSSVWNVSKSSCCGLVAFSKRFYWYKAKRNAHGSGRDGMDGIATPTSIRDLERSIQGLHVSADAHKAVEENLSKVGLQKRSVLVDIVADNGEEWVKVSTVTTSRLLFELAKRGWEMGCDSTSEDGEAQGAEVYRLQNDDDSDDDDEDTIELVRLATDMKKAAALVRVRYKHPRIRFVLPKIVEGETPEVDAIIKDIRKTGVTVECSTDTEDAAKLLAAPNGKDNGHHQTKTVEELLLTLLPNPHPHMTSTLNVDCTLLLALVSDLSHFQNIDPSAGHHPAITRQIELEAKQPLVTSELWPAMGDRQLVCTEEAAKRMYEIVETIGTAIEKKRTKIMMAGDINCDREDLISQFQELSDHKVPLNWNIPIRVVNAHAEIERGWADGVLPPVARIVASQLSDINTSVFLYGWATGLMTISSNRTVAKQIEVLVEENRNGDDELSGPLVWICDTARSLIGKDSNRKA</sequence>
<feature type="chain" id="PRO_5046493262" description="DUF1308 domain-containing protein" evidence="2">
    <location>
        <begin position="16"/>
        <end position="614"/>
    </location>
</feature>
<dbReference type="InterPro" id="IPR010733">
    <property type="entry name" value="DUF1308"/>
</dbReference>
<organism evidence="4 5">
    <name type="scientific">Ajellomyces dermatitidis (strain ER-3 / ATCC MYA-2586)</name>
    <name type="common">Blastomyces dermatitidis</name>
    <dbReference type="NCBI Taxonomy" id="559297"/>
    <lineage>
        <taxon>Eukaryota</taxon>
        <taxon>Fungi</taxon>
        <taxon>Dikarya</taxon>
        <taxon>Ascomycota</taxon>
        <taxon>Pezizomycotina</taxon>
        <taxon>Eurotiomycetes</taxon>
        <taxon>Eurotiomycetidae</taxon>
        <taxon>Onygenales</taxon>
        <taxon>Ajellomycetaceae</taxon>
        <taxon>Blastomyces</taxon>
    </lineage>
</organism>